<sequence length="79" mass="8811">MKIEFNDKGVIANVIVTSTVFEFRRHNRAVDTALFLAPSVRHNSSGFFILKTVISGKTIHVLRAYKALQSEASRCSSVE</sequence>
<proteinExistence type="predicted"/>
<evidence type="ECO:0000313" key="1">
    <source>
        <dbReference type="EMBL" id="UWZ72396.1"/>
    </source>
</evidence>
<organism evidence="1 2">
    <name type="scientific">Klebsiella michiganensis</name>
    <dbReference type="NCBI Taxonomy" id="1134687"/>
    <lineage>
        <taxon>Bacteria</taxon>
        <taxon>Pseudomonadati</taxon>
        <taxon>Pseudomonadota</taxon>
        <taxon>Gammaproteobacteria</taxon>
        <taxon>Enterobacterales</taxon>
        <taxon>Enterobacteriaceae</taxon>
        <taxon>Klebsiella/Raoultella group</taxon>
        <taxon>Klebsiella</taxon>
    </lineage>
</organism>
<protein>
    <submittedName>
        <fullName evidence="1">Uncharacterized protein</fullName>
    </submittedName>
</protein>
<accession>A0AAX3CLQ3</accession>
<dbReference type="EMBL" id="CP102103">
    <property type="protein sequence ID" value="UWZ72396.1"/>
    <property type="molecule type" value="Genomic_DNA"/>
</dbReference>
<reference evidence="1" key="1">
    <citation type="submission" date="2022-08" db="EMBL/GenBank/DDBJ databases">
        <title>Genomic characterization and comparative genomic analysis of a strain of klebsiella michiganensis carrying blaKPC-2 isolated from the blood of children with very preterm bloodstream infection.</title>
        <authorList>
            <person name="Zhang N."/>
        </authorList>
    </citation>
    <scope>NUCLEOTIDE SEQUENCE</scope>
    <source>
        <strain evidence="1">BSI-KPN166</strain>
    </source>
</reference>
<dbReference type="AlphaFoldDB" id="A0AAX3CLQ3"/>
<evidence type="ECO:0000313" key="2">
    <source>
        <dbReference type="Proteomes" id="UP001060345"/>
    </source>
</evidence>
<dbReference type="RefSeq" id="WP_249962845.1">
    <property type="nucleotide sequence ID" value="NZ_CP102103.1"/>
</dbReference>
<dbReference type="Proteomes" id="UP001060345">
    <property type="component" value="Chromosome"/>
</dbReference>
<gene>
    <name evidence="1" type="ORF">NP224_19490</name>
</gene>
<name>A0AAX3CLQ3_9ENTR</name>